<comment type="function">
    <text evidence="6">Catalyzes the conversion of GDP-D-mannose to GDP-4-dehydro-6-deoxy-D-mannose.</text>
</comment>
<dbReference type="RefSeq" id="WP_141821722.1">
    <property type="nucleotide sequence ID" value="NZ_BAAAQC010000013.1"/>
</dbReference>
<dbReference type="SUPFAM" id="SSF51735">
    <property type="entry name" value="NAD(P)-binding Rossmann-fold domains"/>
    <property type="match status" value="1"/>
</dbReference>
<comment type="catalytic activity">
    <reaction evidence="1">
        <text>GDP-alpha-D-mannose = GDP-4-dehydro-alpha-D-rhamnose + H2O</text>
        <dbReference type="Rhea" id="RHEA:23820"/>
        <dbReference type="ChEBI" id="CHEBI:15377"/>
        <dbReference type="ChEBI" id="CHEBI:57527"/>
        <dbReference type="ChEBI" id="CHEBI:57964"/>
        <dbReference type="EC" id="4.2.1.47"/>
    </reaction>
</comment>
<dbReference type="CDD" id="cd05260">
    <property type="entry name" value="GDP_MD_SDR_e"/>
    <property type="match status" value="1"/>
</dbReference>
<gene>
    <name evidence="8" type="ORF">FHX52_1989</name>
</gene>
<evidence type="ECO:0000256" key="6">
    <source>
        <dbReference type="ARBA" id="ARBA00059383"/>
    </source>
</evidence>
<evidence type="ECO:0000259" key="7">
    <source>
        <dbReference type="Pfam" id="PF16363"/>
    </source>
</evidence>
<sequence length="318" mass="33779">MPRAFITGVAGQDGSYLADDLVASGWEVHGLVRAGDDLSHVSPQVVVHTGDLTDGAATRALVMELAPEHIYNLAGVSSVARSWEQPVETARASGVAAVELMYAARDLRDSSGLDVRFVQASSSEIFGEPAESPQTERTPVRPTNPYGAAKAFAHLSAAVVRSQGLHCSSAILFNHESPRRPTTFVSRKICAAVARIARGSSEILELGNLDARRDWGWAPDHVRALRLMASAPTAADVVVATGVAHSVRDLVVAAFAHVGVDDWQAHVRVDDALVRVTDAAAVVGDPSFAEDHLGWRATTSFEELVVHMVDGELGLIDA</sequence>
<dbReference type="GO" id="GO:0042351">
    <property type="term" value="P:'de novo' GDP-L-fucose biosynthetic process"/>
    <property type="evidence" value="ECO:0007669"/>
    <property type="project" value="TreeGrafter"/>
</dbReference>
<organism evidence="8 9">
    <name type="scientific">Humibacillus xanthopallidus</name>
    <dbReference type="NCBI Taxonomy" id="412689"/>
    <lineage>
        <taxon>Bacteria</taxon>
        <taxon>Bacillati</taxon>
        <taxon>Actinomycetota</taxon>
        <taxon>Actinomycetes</taxon>
        <taxon>Micrococcales</taxon>
        <taxon>Intrasporangiaceae</taxon>
        <taxon>Humibacillus</taxon>
    </lineage>
</organism>
<dbReference type="PANTHER" id="PTHR43715:SF1">
    <property type="entry name" value="GDP-MANNOSE 4,6 DEHYDRATASE"/>
    <property type="match status" value="1"/>
</dbReference>
<feature type="domain" description="NAD(P)-binding" evidence="7">
    <location>
        <begin position="5"/>
        <end position="308"/>
    </location>
</feature>
<comment type="caution">
    <text evidence="8">The sequence shown here is derived from an EMBL/GenBank/DDBJ whole genome shotgun (WGS) entry which is preliminary data.</text>
</comment>
<dbReference type="GO" id="GO:0008446">
    <property type="term" value="F:GDP-mannose 4,6-dehydratase activity"/>
    <property type="evidence" value="ECO:0007669"/>
    <property type="project" value="UniProtKB-EC"/>
</dbReference>
<protein>
    <recommendedName>
        <fullName evidence="4">GDP-mannose 4,6-dehydratase</fullName>
        <ecNumber evidence="4">4.2.1.47</ecNumber>
    </recommendedName>
</protein>
<dbReference type="AlphaFoldDB" id="A0A543PXN7"/>
<keyword evidence="5" id="KW-0456">Lyase</keyword>
<dbReference type="EMBL" id="VFQF01000001">
    <property type="protein sequence ID" value="TQN48836.1"/>
    <property type="molecule type" value="Genomic_DNA"/>
</dbReference>
<dbReference type="Proteomes" id="UP000320085">
    <property type="component" value="Unassembled WGS sequence"/>
</dbReference>
<comment type="similarity">
    <text evidence="3">Belongs to the NAD(P)-dependent epimerase/dehydratase family. GDP-mannose 4,6-dehydratase subfamily.</text>
</comment>
<evidence type="ECO:0000256" key="5">
    <source>
        <dbReference type="ARBA" id="ARBA00023239"/>
    </source>
</evidence>
<dbReference type="EC" id="4.2.1.47" evidence="4"/>
<evidence type="ECO:0000313" key="8">
    <source>
        <dbReference type="EMBL" id="TQN48836.1"/>
    </source>
</evidence>
<dbReference type="PANTHER" id="PTHR43715">
    <property type="entry name" value="GDP-MANNOSE 4,6-DEHYDRATASE"/>
    <property type="match status" value="1"/>
</dbReference>
<proteinExistence type="inferred from homology"/>
<dbReference type="InterPro" id="IPR016040">
    <property type="entry name" value="NAD(P)-bd_dom"/>
</dbReference>
<reference evidence="8 9" key="1">
    <citation type="submission" date="2019-06" db="EMBL/GenBank/DDBJ databases">
        <title>Sequencing the genomes of 1000 actinobacteria strains.</title>
        <authorList>
            <person name="Klenk H.-P."/>
        </authorList>
    </citation>
    <scope>NUCLEOTIDE SEQUENCE [LARGE SCALE GENOMIC DNA]</scope>
    <source>
        <strain evidence="8 9">DSM 21776</strain>
    </source>
</reference>
<evidence type="ECO:0000256" key="4">
    <source>
        <dbReference type="ARBA" id="ARBA00011989"/>
    </source>
</evidence>
<evidence type="ECO:0000256" key="3">
    <source>
        <dbReference type="ARBA" id="ARBA00009263"/>
    </source>
</evidence>
<evidence type="ECO:0000313" key="9">
    <source>
        <dbReference type="Proteomes" id="UP000320085"/>
    </source>
</evidence>
<name>A0A543PXN7_9MICO</name>
<dbReference type="Gene3D" id="3.40.50.720">
    <property type="entry name" value="NAD(P)-binding Rossmann-like Domain"/>
    <property type="match status" value="1"/>
</dbReference>
<evidence type="ECO:0000256" key="1">
    <source>
        <dbReference type="ARBA" id="ARBA00000188"/>
    </source>
</evidence>
<dbReference type="Pfam" id="PF16363">
    <property type="entry name" value="GDP_Man_Dehyd"/>
    <property type="match status" value="1"/>
</dbReference>
<dbReference type="OrthoDB" id="9779041at2"/>
<dbReference type="Gene3D" id="3.90.25.10">
    <property type="entry name" value="UDP-galactose 4-epimerase, domain 1"/>
    <property type="match status" value="1"/>
</dbReference>
<evidence type="ECO:0000256" key="2">
    <source>
        <dbReference type="ARBA" id="ARBA00001937"/>
    </source>
</evidence>
<dbReference type="FunFam" id="3.40.50.720:FF:000924">
    <property type="entry name" value="GDP-mannose 4,6 dehydratase"/>
    <property type="match status" value="1"/>
</dbReference>
<dbReference type="InterPro" id="IPR006368">
    <property type="entry name" value="GDP_Man_deHydtase"/>
</dbReference>
<accession>A0A543PXN7</accession>
<dbReference type="InterPro" id="IPR036291">
    <property type="entry name" value="NAD(P)-bd_dom_sf"/>
</dbReference>
<comment type="cofactor">
    <cofactor evidence="2">
        <name>NADP(+)</name>
        <dbReference type="ChEBI" id="CHEBI:58349"/>
    </cofactor>
</comment>